<keyword evidence="3 8" id="KW-0255">Endonuclease</keyword>
<keyword evidence="2 8" id="KW-0479">Metal-binding</keyword>
<dbReference type="EMBL" id="JACHMG010000001">
    <property type="protein sequence ID" value="MBB4682621.1"/>
    <property type="molecule type" value="Genomic_DNA"/>
</dbReference>
<protein>
    <recommendedName>
        <fullName evidence="8">CRISPR-associated endonuclease Cas1</fullName>
        <ecNumber evidence="8">3.1.-.-</ecNumber>
    </recommendedName>
</protein>
<keyword evidence="4 8" id="KW-0378">Hydrolase</keyword>
<feature type="binding site" evidence="8">
    <location>
        <position position="213"/>
    </location>
    <ligand>
        <name>Mn(2+)</name>
        <dbReference type="ChEBI" id="CHEBI:29035"/>
    </ligand>
</feature>
<dbReference type="Gene3D" id="1.20.120.920">
    <property type="entry name" value="CRISPR-associated endonuclease Cas1, C-terminal domain"/>
    <property type="match status" value="1"/>
</dbReference>
<dbReference type="GO" id="GO:0051607">
    <property type="term" value="P:defense response to virus"/>
    <property type="evidence" value="ECO:0007669"/>
    <property type="project" value="UniProtKB-UniRule"/>
</dbReference>
<keyword evidence="8" id="KW-0464">Manganese</keyword>
<dbReference type="EC" id="3.1.-.-" evidence="8"/>
<keyword evidence="5 8" id="KW-0460">Magnesium</keyword>
<dbReference type="InterPro" id="IPR042211">
    <property type="entry name" value="CRISPR-assoc_Cas1_N"/>
</dbReference>
<evidence type="ECO:0000313" key="10">
    <source>
        <dbReference type="Proteomes" id="UP000581769"/>
    </source>
</evidence>
<dbReference type="GO" id="GO:0043571">
    <property type="term" value="P:maintenance of CRISPR repeat elements"/>
    <property type="evidence" value="ECO:0007669"/>
    <property type="project" value="UniProtKB-UniRule"/>
</dbReference>
<evidence type="ECO:0000256" key="6">
    <source>
        <dbReference type="ARBA" id="ARBA00023118"/>
    </source>
</evidence>
<dbReference type="Proteomes" id="UP000581769">
    <property type="component" value="Unassembled WGS sequence"/>
</dbReference>
<evidence type="ECO:0000256" key="8">
    <source>
        <dbReference type="HAMAP-Rule" id="MF_01470"/>
    </source>
</evidence>
<feature type="binding site" evidence="8">
    <location>
        <position position="226"/>
    </location>
    <ligand>
        <name>Mn(2+)</name>
        <dbReference type="ChEBI" id="CHEBI:29035"/>
    </ligand>
</feature>
<dbReference type="GO" id="GO:0016787">
    <property type="term" value="F:hydrolase activity"/>
    <property type="evidence" value="ECO:0007669"/>
    <property type="project" value="UniProtKB-KW"/>
</dbReference>
<feature type="binding site" evidence="8">
    <location>
        <position position="146"/>
    </location>
    <ligand>
        <name>Mn(2+)</name>
        <dbReference type="ChEBI" id="CHEBI:29035"/>
    </ligand>
</feature>
<reference evidence="9 10" key="1">
    <citation type="submission" date="2020-08" db="EMBL/GenBank/DDBJ databases">
        <title>Sequencing the genomes of 1000 actinobacteria strains.</title>
        <authorList>
            <person name="Klenk H.-P."/>
        </authorList>
    </citation>
    <scope>NUCLEOTIDE SEQUENCE [LARGE SCALE GENOMIC DNA]</scope>
    <source>
        <strain evidence="9 10">DSM 45859</strain>
    </source>
</reference>
<evidence type="ECO:0000256" key="3">
    <source>
        <dbReference type="ARBA" id="ARBA00022759"/>
    </source>
</evidence>
<evidence type="ECO:0000256" key="5">
    <source>
        <dbReference type="ARBA" id="ARBA00022842"/>
    </source>
</evidence>
<dbReference type="GO" id="GO:0003677">
    <property type="term" value="F:DNA binding"/>
    <property type="evidence" value="ECO:0007669"/>
    <property type="project" value="UniProtKB-KW"/>
</dbReference>
<gene>
    <name evidence="8" type="primary">cas1</name>
    <name evidence="9" type="ORF">BJY18_000106</name>
</gene>
<dbReference type="NCBIfam" id="TIGR00287">
    <property type="entry name" value="cas1"/>
    <property type="match status" value="1"/>
</dbReference>
<comment type="caution">
    <text evidence="9">The sequence shown here is derived from an EMBL/GenBank/DDBJ whole genome shotgun (WGS) entry which is preliminary data.</text>
</comment>
<dbReference type="NCBIfam" id="TIGR03638">
    <property type="entry name" value="cas1_ECOLI"/>
    <property type="match status" value="1"/>
</dbReference>
<keyword evidence="6 8" id="KW-0051">Antiviral defense</keyword>
<evidence type="ECO:0000256" key="1">
    <source>
        <dbReference type="ARBA" id="ARBA00022722"/>
    </source>
</evidence>
<dbReference type="Gene3D" id="3.100.10.20">
    <property type="entry name" value="CRISPR-associated endonuclease Cas1, N-terminal domain"/>
    <property type="match status" value="1"/>
</dbReference>
<organism evidence="9 10">
    <name type="scientific">Amycolatopsis jiangsuensis</name>
    <dbReference type="NCBI Taxonomy" id="1181879"/>
    <lineage>
        <taxon>Bacteria</taxon>
        <taxon>Bacillati</taxon>
        <taxon>Actinomycetota</taxon>
        <taxon>Actinomycetes</taxon>
        <taxon>Pseudonocardiales</taxon>
        <taxon>Pseudonocardiaceae</taxon>
        <taxon>Amycolatopsis</taxon>
    </lineage>
</organism>
<dbReference type="InterPro" id="IPR050646">
    <property type="entry name" value="Cas1"/>
</dbReference>
<comment type="cofactor">
    <cofactor evidence="8">
        <name>Mg(2+)</name>
        <dbReference type="ChEBI" id="CHEBI:18420"/>
    </cofactor>
    <cofactor evidence="8">
        <name>Mn(2+)</name>
        <dbReference type="ChEBI" id="CHEBI:29035"/>
    </cofactor>
</comment>
<dbReference type="Pfam" id="PF01867">
    <property type="entry name" value="Cas_Cas1"/>
    <property type="match status" value="2"/>
</dbReference>
<dbReference type="HAMAP" id="MF_01470">
    <property type="entry name" value="Cas1"/>
    <property type="match status" value="1"/>
</dbReference>
<keyword evidence="1 8" id="KW-0540">Nuclease</keyword>
<evidence type="ECO:0000313" key="9">
    <source>
        <dbReference type="EMBL" id="MBB4682621.1"/>
    </source>
</evidence>
<dbReference type="GO" id="GO:0004520">
    <property type="term" value="F:DNA endonuclease activity"/>
    <property type="evidence" value="ECO:0007669"/>
    <property type="project" value="InterPro"/>
</dbReference>
<comment type="subunit">
    <text evidence="8">Homodimer, forms a heterotetramer with a Cas2 homodimer.</text>
</comment>
<dbReference type="InterPro" id="IPR033641">
    <property type="entry name" value="Cas1_I-E"/>
</dbReference>
<dbReference type="PANTHER" id="PTHR34353">
    <property type="entry name" value="CRISPR-ASSOCIATED ENDONUCLEASE CAS1 1"/>
    <property type="match status" value="1"/>
</dbReference>
<proteinExistence type="inferred from homology"/>
<evidence type="ECO:0000256" key="2">
    <source>
        <dbReference type="ARBA" id="ARBA00022723"/>
    </source>
</evidence>
<keyword evidence="10" id="KW-1185">Reference proteome</keyword>
<dbReference type="InterPro" id="IPR042206">
    <property type="entry name" value="CRISPR-assoc_Cas1_C"/>
</dbReference>
<dbReference type="GO" id="GO:0046872">
    <property type="term" value="F:metal ion binding"/>
    <property type="evidence" value="ECO:0007669"/>
    <property type="project" value="UniProtKB-UniRule"/>
</dbReference>
<evidence type="ECO:0000256" key="4">
    <source>
        <dbReference type="ARBA" id="ARBA00022801"/>
    </source>
</evidence>
<sequence length="317" mass="34978">MSTIGRRPTTPKELVRAADRISFVYLDRCVVNRDSNAITATDERGTVHLPAAAVGVLLLGPGTTITHQAVALMSDSGSTVVWVGERGVRYYAHGASLARTSRLIQAQAEAISSTRTRLRIARAMYEMRFPDEDVSELTMQQLRGREGTRVRRIYREHAERTGIEWTGRNYDRQDWDTGDPINQALSAANAALYGVVHSVIVALGCSPALGFVHTGHHRSFVYDIADLYKAELTIPAAFDIAADSSLDVAGETRRRMRDALHGGKLLPRCAHDIQRLLLGEDTDDLNTFEYFEIEAIASLWDDRHSPVAGGVSYGDEP</sequence>
<keyword evidence="7 8" id="KW-0238">DNA-binding</keyword>
<evidence type="ECO:0000256" key="7">
    <source>
        <dbReference type="ARBA" id="ARBA00023125"/>
    </source>
</evidence>
<comment type="function">
    <text evidence="8">CRISPR (clustered regularly interspaced short palindromic repeat), is an adaptive immune system that provides protection against mobile genetic elements (viruses, transposable elements and conjugative plasmids). CRISPR clusters contain spacers, sequences complementary to antecedent mobile elements, and target invading nucleic acids. CRISPR clusters are transcribed and processed into CRISPR RNA (crRNA). Acts as a dsDNA endonuclease. Involved in the integration of spacer DNA into the CRISPR cassette.</text>
</comment>
<name>A0A840IJY2_9PSEU</name>
<dbReference type="CDD" id="cd09719">
    <property type="entry name" value="Cas1_I-E"/>
    <property type="match status" value="1"/>
</dbReference>
<comment type="similarity">
    <text evidence="8">Belongs to the CRISPR-associated endonuclease Cas1 family.</text>
</comment>
<dbReference type="InterPro" id="IPR019851">
    <property type="entry name" value="CRISPR-assoc_Cas1_ECOLI"/>
</dbReference>
<dbReference type="InterPro" id="IPR002729">
    <property type="entry name" value="CRISPR-assoc_Cas1"/>
</dbReference>
<accession>A0A840IJY2</accession>
<dbReference type="RefSeq" id="WP_312873682.1">
    <property type="nucleotide sequence ID" value="NZ_JACHMG010000001.1"/>
</dbReference>
<dbReference type="PANTHER" id="PTHR34353:SF3">
    <property type="entry name" value="CRISPR-ASSOCIATED ENDONUCLEASE CAS1"/>
    <property type="match status" value="1"/>
</dbReference>
<dbReference type="AlphaFoldDB" id="A0A840IJY2"/>